<keyword evidence="2" id="KW-0862">Zinc</keyword>
<evidence type="ECO:0000259" key="3">
    <source>
        <dbReference type="PROSITE" id="PS50271"/>
    </source>
</evidence>
<dbReference type="Gene3D" id="3.30.40.10">
    <property type="entry name" value="Zinc/RING finger domain, C3HC4 (zinc finger)"/>
    <property type="match status" value="1"/>
</dbReference>
<dbReference type="Pfam" id="PF02148">
    <property type="entry name" value="zf-UBP"/>
    <property type="match status" value="1"/>
</dbReference>
<dbReference type="PROSITE" id="PS50271">
    <property type="entry name" value="ZF_UBP"/>
    <property type="match status" value="1"/>
</dbReference>
<evidence type="ECO:0000256" key="2">
    <source>
        <dbReference type="PROSITE-ProRule" id="PRU00502"/>
    </source>
</evidence>
<dbReference type="SUPFAM" id="SSF57850">
    <property type="entry name" value="RING/U-box"/>
    <property type="match status" value="1"/>
</dbReference>
<keyword evidence="2" id="KW-0863">Zinc-finger</keyword>
<gene>
    <name evidence="4" type="ORF">OKIOD_LOCUS5078</name>
</gene>
<dbReference type="PANTHER" id="PTHR47665:SF1">
    <property type="entry name" value="HISTONE DEACETYLASE-LIKE PROTEIN"/>
    <property type="match status" value="1"/>
</dbReference>
<dbReference type="EMBL" id="OU015569">
    <property type="protein sequence ID" value="CAG5094397.1"/>
    <property type="molecule type" value="Genomic_DNA"/>
</dbReference>
<dbReference type="InterPro" id="IPR001607">
    <property type="entry name" value="Znf_UBP"/>
</dbReference>
<feature type="domain" description="UBP-type" evidence="3">
    <location>
        <begin position="4"/>
        <end position="105"/>
    </location>
</feature>
<dbReference type="SMART" id="SM00290">
    <property type="entry name" value="ZnF_UBP"/>
    <property type="match status" value="1"/>
</dbReference>
<evidence type="ECO:0000313" key="5">
    <source>
        <dbReference type="Proteomes" id="UP001158576"/>
    </source>
</evidence>
<proteinExistence type="predicted"/>
<sequence length="116" mass="13382">MPKASCEHLEEHVKVRSLLEQVKPDNVCGECGHEEENWICLACGDCFCGRFINRHMVDHSMEKYHLVALSLSDLSFWCYVCDEYIIHTNPILHPLYRDAHKGKFGDYPPGTNESDQ</sequence>
<reference evidence="4 5" key="1">
    <citation type="submission" date="2021-04" db="EMBL/GenBank/DDBJ databases">
        <authorList>
            <person name="Bliznina A."/>
        </authorList>
    </citation>
    <scope>NUCLEOTIDE SEQUENCE [LARGE SCALE GENOMIC DNA]</scope>
</reference>
<evidence type="ECO:0000313" key="4">
    <source>
        <dbReference type="EMBL" id="CAG5094397.1"/>
    </source>
</evidence>
<protein>
    <submittedName>
        <fullName evidence="4">Oidioi.mRNA.OKI2018_I69.XSR.g13520.t1.cds</fullName>
    </submittedName>
</protein>
<keyword evidence="5" id="KW-1185">Reference proteome</keyword>
<dbReference type="PANTHER" id="PTHR47665">
    <property type="entry name" value="HISTONE DEACETYLASE-LIKE PROTEIN"/>
    <property type="match status" value="1"/>
</dbReference>
<dbReference type="Proteomes" id="UP001158576">
    <property type="component" value="Chromosome XSR"/>
</dbReference>
<dbReference type="InterPro" id="IPR013083">
    <property type="entry name" value="Znf_RING/FYVE/PHD"/>
</dbReference>
<evidence type="ECO:0000256" key="1">
    <source>
        <dbReference type="ARBA" id="ARBA00022786"/>
    </source>
</evidence>
<keyword evidence="1" id="KW-0833">Ubl conjugation pathway</keyword>
<accession>A0ABN7S742</accession>
<keyword evidence="2" id="KW-0479">Metal-binding</keyword>
<name>A0ABN7S742_OIKDI</name>
<organism evidence="4 5">
    <name type="scientific">Oikopleura dioica</name>
    <name type="common">Tunicate</name>
    <dbReference type="NCBI Taxonomy" id="34765"/>
    <lineage>
        <taxon>Eukaryota</taxon>
        <taxon>Metazoa</taxon>
        <taxon>Chordata</taxon>
        <taxon>Tunicata</taxon>
        <taxon>Appendicularia</taxon>
        <taxon>Copelata</taxon>
        <taxon>Oikopleuridae</taxon>
        <taxon>Oikopleura</taxon>
    </lineage>
</organism>